<dbReference type="AlphaFoldDB" id="A0A979G7U6"/>
<reference evidence="1 2" key="2">
    <citation type="journal article" date="2010" name="Stand. Genomic Sci.">
        <title>Complete genome sequence of Chitinophaga pinensis type strain (UQM 2034).</title>
        <authorList>
            <person name="Glavina Del Rio T."/>
            <person name="Abt B."/>
            <person name="Spring S."/>
            <person name="Lapidus A."/>
            <person name="Nolan M."/>
            <person name="Tice H."/>
            <person name="Copeland A."/>
            <person name="Cheng J.F."/>
            <person name="Chen F."/>
            <person name="Bruce D."/>
            <person name="Goodwin L."/>
            <person name="Pitluck S."/>
            <person name="Ivanova N."/>
            <person name="Mavromatis K."/>
            <person name="Mikhailova N."/>
            <person name="Pati A."/>
            <person name="Chen A."/>
            <person name="Palaniappan K."/>
            <person name="Land M."/>
            <person name="Hauser L."/>
            <person name="Chang Y.J."/>
            <person name="Jeffries C.D."/>
            <person name="Chain P."/>
            <person name="Saunders E."/>
            <person name="Detter J.C."/>
            <person name="Brettin T."/>
            <person name="Rohde M."/>
            <person name="Goker M."/>
            <person name="Bristow J."/>
            <person name="Eisen J.A."/>
            <person name="Markowitz V."/>
            <person name="Hugenholtz P."/>
            <person name="Kyrpides N.C."/>
            <person name="Klenk H.P."/>
            <person name="Lucas S."/>
        </authorList>
    </citation>
    <scope>NUCLEOTIDE SEQUENCE [LARGE SCALE GENOMIC DNA]</scope>
    <source>
        <strain evidence="2">ATCC 43595 / DSM 2588 / LMG 13176 / NBRC 15968 / NCIMB 11800 / UQM 2034</strain>
    </source>
</reference>
<dbReference type="EMBL" id="CP001699">
    <property type="protein sequence ID" value="ACU62559.1"/>
    <property type="molecule type" value="Genomic_DNA"/>
</dbReference>
<dbReference type="Proteomes" id="UP000002215">
    <property type="component" value="Chromosome"/>
</dbReference>
<evidence type="ECO:0000313" key="1">
    <source>
        <dbReference type="EMBL" id="ACU62559.1"/>
    </source>
</evidence>
<gene>
    <name evidence="1" type="ordered locus">Cpin_5127</name>
</gene>
<organism evidence="1 2">
    <name type="scientific">Chitinophaga pinensis (strain ATCC 43595 / DSM 2588 / LMG 13176 / NBRC 15968 / NCIMB 11800 / UQM 2034)</name>
    <dbReference type="NCBI Taxonomy" id="485918"/>
    <lineage>
        <taxon>Bacteria</taxon>
        <taxon>Pseudomonadati</taxon>
        <taxon>Bacteroidota</taxon>
        <taxon>Chitinophagia</taxon>
        <taxon>Chitinophagales</taxon>
        <taxon>Chitinophagaceae</taxon>
        <taxon>Chitinophaga</taxon>
    </lineage>
</organism>
<sequence>MANSCSGLERFYNFPFSFSSKKTQLKLPFKYLVIFILINPNTVFGQLTTVDSTKLSFIAYCGGRNEKPEDSTHLDWAKLDQDIIKEKINKLPAIGYSVTEIQRLIPHFLDGKYNCLSINEDLGYGLKSTKYTIYGGYGSCNVDAIYWGDTVLKIRLTIDNHREIIEKYLLKEIQLQFECVNGQVCYEKVYVENVQKYLNESGQLVLESADTNYRRQQAINYFTDVMTGGTFVKPFYITYGLGSETFNHLRFFIVNKDYNALESILFSPSPTSRLFAARTLVYMKDNYNYKPTSITNKRMKEALASAQLVRSGILSCWIGKFEYDYYDIVGDFECLLATQ</sequence>
<evidence type="ECO:0000313" key="2">
    <source>
        <dbReference type="Proteomes" id="UP000002215"/>
    </source>
</evidence>
<accession>A0A979G7U6</accession>
<reference evidence="2" key="1">
    <citation type="submission" date="2009-08" db="EMBL/GenBank/DDBJ databases">
        <title>The complete genome of Chitinophaga pinensis DSM 2588.</title>
        <authorList>
            <consortium name="US DOE Joint Genome Institute (JGI-PGF)"/>
            <person name="Lucas S."/>
            <person name="Copeland A."/>
            <person name="Lapidus A."/>
            <person name="Glavina del Rio T."/>
            <person name="Dalin E."/>
            <person name="Tice H."/>
            <person name="Bruce D."/>
            <person name="Goodwin L."/>
            <person name="Pitluck S."/>
            <person name="Kyrpides N."/>
            <person name="Mavromatis K."/>
            <person name="Ivanova N."/>
            <person name="Mikhailova N."/>
            <person name="Sims D."/>
            <person name="Meinche L."/>
            <person name="Brettin T."/>
            <person name="Detter J.C."/>
            <person name="Han C."/>
            <person name="Larimer F."/>
            <person name="Land M."/>
            <person name="Hauser L."/>
            <person name="Markowitz V."/>
            <person name="Cheng J.-F."/>
            <person name="Hugenholtz P."/>
            <person name="Woyke T."/>
            <person name="Wu D."/>
            <person name="Spring S."/>
            <person name="Klenk H.-P."/>
            <person name="Eisen J.A."/>
        </authorList>
    </citation>
    <scope>NUCLEOTIDE SEQUENCE [LARGE SCALE GENOMIC DNA]</scope>
    <source>
        <strain evidence="2">ATCC 43595 / DSM 2588 / LMG 13176 / NBRC 15968 / NCIMB 11800 / UQM 2034</strain>
    </source>
</reference>
<protein>
    <submittedName>
        <fullName evidence="1">Uncharacterized protein</fullName>
    </submittedName>
</protein>
<dbReference type="KEGG" id="cpi:Cpin_5127"/>
<proteinExistence type="predicted"/>
<name>A0A979G7U6_CHIPD</name>